<dbReference type="HOGENOM" id="CLU_092898_0_0_1"/>
<dbReference type="AlphaFoldDB" id="I2H185"/>
<evidence type="ECO:0000256" key="2">
    <source>
        <dbReference type="ARBA" id="ARBA00010741"/>
    </source>
</evidence>
<keyword evidence="6" id="KW-0804">Transcription</keyword>
<protein>
    <recommendedName>
        <fullName evidence="8">Large ribosomal subunit protein mL67</fullName>
    </recommendedName>
    <alternativeName>
        <fullName evidence="9">Mitochondrial homologous recombination protein 1</fullName>
    </alternativeName>
</protein>
<dbReference type="GO" id="GO:0003735">
    <property type="term" value="F:structural constituent of ribosome"/>
    <property type="evidence" value="ECO:0007669"/>
    <property type="project" value="EnsemblFungi"/>
</dbReference>
<dbReference type="GO" id="GO:0005762">
    <property type="term" value="C:mitochondrial large ribosomal subunit"/>
    <property type="evidence" value="ECO:0007669"/>
    <property type="project" value="EnsemblFungi"/>
</dbReference>
<evidence type="ECO:0000256" key="1">
    <source>
        <dbReference type="ARBA" id="ARBA00004173"/>
    </source>
</evidence>
<reference evidence="10 11" key="1">
    <citation type="journal article" date="2011" name="Proc. Natl. Acad. Sci. U.S.A.">
        <title>Evolutionary erosion of yeast sex chromosomes by mating-type switching accidents.</title>
        <authorList>
            <person name="Gordon J.L."/>
            <person name="Armisen D."/>
            <person name="Proux-Wera E."/>
            <person name="Oheigeartaigh S.S."/>
            <person name="Byrne K.P."/>
            <person name="Wolfe K.H."/>
        </authorList>
    </citation>
    <scope>NUCLEOTIDE SEQUENCE [LARGE SCALE GENOMIC DNA]</scope>
    <source>
        <strain evidence="11">ATCC 34711 / CBS 6284 / DSM 70876 / NBRC 10599 / NRRL Y-10934 / UCD 77-7</strain>
    </source>
</reference>
<dbReference type="GO" id="GO:0034599">
    <property type="term" value="P:cellular response to oxidative stress"/>
    <property type="evidence" value="ECO:0007669"/>
    <property type="project" value="EnsemblFungi"/>
</dbReference>
<comment type="similarity">
    <text evidence="2">Belongs to the mitochondrion-specific ribosomal protein mL67 family.</text>
</comment>
<evidence type="ECO:0000256" key="5">
    <source>
        <dbReference type="ARBA" id="ARBA00023128"/>
    </source>
</evidence>
<name>I2H185_HENB6</name>
<keyword evidence="11" id="KW-1185">Reference proteome</keyword>
<sequence length="262" mass="30765">MSKLNVNINKATSRFRTAKWLQKAGYAPQVFIFRNLESGQILYSQVPVFSQRQINDQFLRPNWDNKKPPLRRDIWKCMCVIDLPTYDVGIKLFQDLKRLRYLRDVTFKKETDAMRKKNEYGRIWYRGLYRPTYSQEAVADLIESLTKIRDDKTISKVGDKIKIHWEDQWRMGDKKKYWEPELPHVKHEMIPKLGNAHRDESVILKILGDKAKLAFSKETTPSVNENNNTSSIEENIGTSTFVEENDTASSKVEGKRKIFGIF</sequence>
<dbReference type="GO" id="GO:0006355">
    <property type="term" value="P:regulation of DNA-templated transcription"/>
    <property type="evidence" value="ECO:0007669"/>
    <property type="project" value="EnsemblFungi"/>
</dbReference>
<evidence type="ECO:0000256" key="9">
    <source>
        <dbReference type="ARBA" id="ARBA00035511"/>
    </source>
</evidence>
<keyword evidence="4" id="KW-0805">Transcription regulation</keyword>
<keyword evidence="5" id="KW-0496">Mitochondrion</keyword>
<dbReference type="KEGG" id="tbl:TBLA_0C03340"/>
<keyword evidence="7" id="KW-0687">Ribonucleoprotein</keyword>
<evidence type="ECO:0000313" key="10">
    <source>
        <dbReference type="EMBL" id="CCH60137.1"/>
    </source>
</evidence>
<dbReference type="InParanoid" id="I2H185"/>
<keyword evidence="3" id="KW-0689">Ribosomal protein</keyword>
<dbReference type="OMA" id="YRPTYTQ"/>
<dbReference type="PANTHER" id="PTHR28184:SF1">
    <property type="entry name" value="LARGE RIBOSOMAL SUBUNIT PROTEIN ML67"/>
    <property type="match status" value="1"/>
</dbReference>
<dbReference type="RefSeq" id="XP_004179656.1">
    <property type="nucleotide sequence ID" value="XM_004179608.1"/>
</dbReference>
<dbReference type="EMBL" id="HE806318">
    <property type="protein sequence ID" value="CCH60137.1"/>
    <property type="molecule type" value="Genomic_DNA"/>
</dbReference>
<gene>
    <name evidence="10" type="primary">TBLA0C03340</name>
    <name evidence="10" type="ORF">TBLA_0C03340</name>
</gene>
<dbReference type="OrthoDB" id="5333655at2759"/>
<dbReference type="Pfam" id="PF12829">
    <property type="entry name" value="Mhr1"/>
    <property type="match status" value="1"/>
</dbReference>
<dbReference type="GO" id="GO:0003697">
    <property type="term" value="F:single-stranded DNA binding"/>
    <property type="evidence" value="ECO:0007669"/>
    <property type="project" value="EnsemblFungi"/>
</dbReference>
<dbReference type="GO" id="GO:0000150">
    <property type="term" value="F:DNA strand exchange activity"/>
    <property type="evidence" value="ECO:0007669"/>
    <property type="project" value="EnsemblFungi"/>
</dbReference>
<dbReference type="Proteomes" id="UP000002866">
    <property type="component" value="Chromosome 3"/>
</dbReference>
<comment type="subcellular location">
    <subcellularLocation>
        <location evidence="1">Mitochondrion</location>
    </subcellularLocation>
</comment>
<evidence type="ECO:0000256" key="4">
    <source>
        <dbReference type="ARBA" id="ARBA00023015"/>
    </source>
</evidence>
<evidence type="ECO:0000256" key="6">
    <source>
        <dbReference type="ARBA" id="ARBA00023163"/>
    </source>
</evidence>
<dbReference type="eggNOG" id="ENOG502QSKX">
    <property type="taxonomic scope" value="Eukaryota"/>
</dbReference>
<dbReference type="GO" id="GO:0090297">
    <property type="term" value="P:positive regulation of mitochondrial DNA replication"/>
    <property type="evidence" value="ECO:0007669"/>
    <property type="project" value="EnsemblFungi"/>
</dbReference>
<dbReference type="STRING" id="1071380.I2H185"/>
<organism evidence="10 11">
    <name type="scientific">Henningerozyma blattae (strain ATCC 34711 / CBS 6284 / DSM 70876 / NBRC 10599 / NRRL Y-10934 / UCD 77-7)</name>
    <name type="common">Yeast</name>
    <name type="synonym">Tetrapisispora blattae</name>
    <dbReference type="NCBI Taxonomy" id="1071380"/>
    <lineage>
        <taxon>Eukaryota</taxon>
        <taxon>Fungi</taxon>
        <taxon>Dikarya</taxon>
        <taxon>Ascomycota</taxon>
        <taxon>Saccharomycotina</taxon>
        <taxon>Saccharomycetes</taxon>
        <taxon>Saccharomycetales</taxon>
        <taxon>Saccharomycetaceae</taxon>
        <taxon>Henningerozyma</taxon>
    </lineage>
</organism>
<evidence type="ECO:0000256" key="8">
    <source>
        <dbReference type="ARBA" id="ARBA00035185"/>
    </source>
</evidence>
<dbReference type="FunCoup" id="I2H185">
    <property type="interactions" value="173"/>
</dbReference>
<dbReference type="PANTHER" id="PTHR28184">
    <property type="entry name" value="MITOCHONDRIAL HOMOLOGOUS RECOMBINATION PROTEIN 1"/>
    <property type="match status" value="1"/>
</dbReference>
<dbReference type="GeneID" id="14495117"/>
<evidence type="ECO:0000256" key="7">
    <source>
        <dbReference type="ARBA" id="ARBA00023274"/>
    </source>
</evidence>
<proteinExistence type="inferred from homology"/>
<accession>I2H185</accession>
<dbReference type="InterPro" id="IPR024629">
    <property type="entry name" value="Ribosomal_mL67"/>
</dbReference>
<dbReference type="GO" id="GO:0005634">
    <property type="term" value="C:nucleus"/>
    <property type="evidence" value="ECO:0007669"/>
    <property type="project" value="EnsemblFungi"/>
</dbReference>
<evidence type="ECO:0000256" key="3">
    <source>
        <dbReference type="ARBA" id="ARBA00022980"/>
    </source>
</evidence>
<evidence type="ECO:0000313" key="11">
    <source>
        <dbReference type="Proteomes" id="UP000002866"/>
    </source>
</evidence>